<gene>
    <name evidence="1" type="ORF">VP429_00014</name>
</gene>
<reference evidence="1" key="1">
    <citation type="submission" date="2020-08" db="EMBL/GenBank/DDBJ databases">
        <title>Genetic structure, function and evolution of capsule biosynthesis loci in Vibrio parahaemolyticus.</title>
        <authorList>
            <person name="Li L."/>
            <person name="Bian S."/>
        </authorList>
    </citation>
    <scope>NUCLEOTIDE SEQUENCE</scope>
    <source>
        <strain evidence="1">VP429</strain>
    </source>
</reference>
<name>A0A7M1VMH3_VIBPH</name>
<organism evidence="1">
    <name type="scientific">Vibrio parahaemolyticus</name>
    <dbReference type="NCBI Taxonomy" id="670"/>
    <lineage>
        <taxon>Bacteria</taxon>
        <taxon>Pseudomonadati</taxon>
        <taxon>Pseudomonadota</taxon>
        <taxon>Gammaproteobacteria</taxon>
        <taxon>Vibrionales</taxon>
        <taxon>Vibrionaceae</taxon>
        <taxon>Vibrio</taxon>
    </lineage>
</organism>
<evidence type="ECO:0008006" key="2">
    <source>
        <dbReference type="Google" id="ProtNLM"/>
    </source>
</evidence>
<dbReference type="EMBL" id="MT898050">
    <property type="protein sequence ID" value="QOS16402.1"/>
    <property type="molecule type" value="Genomic_DNA"/>
</dbReference>
<accession>A0A7M1VMH3</accession>
<dbReference type="GO" id="GO:0015774">
    <property type="term" value="P:polysaccharide transport"/>
    <property type="evidence" value="ECO:0007669"/>
    <property type="project" value="InterPro"/>
</dbReference>
<evidence type="ECO:0000313" key="1">
    <source>
        <dbReference type="EMBL" id="QOS16402.1"/>
    </source>
</evidence>
<dbReference type="GO" id="GO:0000271">
    <property type="term" value="P:polysaccharide biosynthetic process"/>
    <property type="evidence" value="ECO:0007669"/>
    <property type="project" value="InterPro"/>
</dbReference>
<dbReference type="AlphaFoldDB" id="A0A7M1VMH3"/>
<dbReference type="Pfam" id="PF05159">
    <property type="entry name" value="Capsule_synth"/>
    <property type="match status" value="1"/>
</dbReference>
<proteinExistence type="predicted"/>
<dbReference type="RefSeq" id="WP_062854575.1">
    <property type="nucleotide sequence ID" value="NZ_CP176646.1"/>
</dbReference>
<dbReference type="InterPro" id="IPR007833">
    <property type="entry name" value="Capsule_polysaccharide_synth"/>
</dbReference>
<protein>
    <recommendedName>
        <fullName evidence="2">Capsule polysaccharide biosynthesis protein</fullName>
    </recommendedName>
</protein>
<sequence>MKRVFIFIYAPFRLKLYHTIAKELKKKNYNVHITVQDIYSYVFLKLKGFNVTLLRIKSKGHMSPGICIHDSIDIISGHLNDVQGTKLASGFSCYLSNLSLSENDVVFCGNGYHIQDLVLKKYKEKIGFKTIFSELSNIDGKTFFDIEGSNASSKYYSSLVNSVLEFKELDSQKIYYLNSWKESYKNKKRNCHIVKQSLSRNKFDTVKYLLCNCIELILNVPSFSVMKVKSNGVLKKYFLRKRVSQKLDYPFCQVEDLDEGYFFFPLQVTDDSQIKINSNYDNLSALKVYLEQAKKADKKLVVKLHPAEKNEDFIMKIRKMSESGAFLLTTSNTFEVISKSDCVCVINSTVGLESILLNKETKFLGKSFYSFLKNDSYLYHYLFDYLVDIDFFTGDSNTTTLIEDIFDR</sequence>